<dbReference type="OrthoDB" id="5304887at2759"/>
<dbReference type="GO" id="GO:0000055">
    <property type="term" value="P:ribosomal large subunit export from nucleus"/>
    <property type="evidence" value="ECO:0007669"/>
    <property type="project" value="TreeGrafter"/>
</dbReference>
<dbReference type="VEuPathDB" id="FungiDB:G647_07800"/>
<evidence type="ECO:0008006" key="10">
    <source>
        <dbReference type="Google" id="ProtNLM"/>
    </source>
</evidence>
<feature type="compositionally biased region" description="Basic residues" evidence="7">
    <location>
        <begin position="56"/>
        <end position="72"/>
    </location>
</feature>
<dbReference type="GO" id="GO:0005730">
    <property type="term" value="C:nucleolus"/>
    <property type="evidence" value="ECO:0007669"/>
    <property type="project" value="TreeGrafter"/>
</dbReference>
<accession>A0A1C1C9F2</accession>
<evidence type="ECO:0000313" key="8">
    <source>
        <dbReference type="EMBL" id="OCT45136.1"/>
    </source>
</evidence>
<keyword evidence="9" id="KW-1185">Reference proteome</keyword>
<feature type="region of interest" description="Disordered" evidence="7">
    <location>
        <begin position="1"/>
        <end position="105"/>
    </location>
</feature>
<keyword evidence="4" id="KW-0963">Cytoplasm</keyword>
<evidence type="ECO:0000256" key="1">
    <source>
        <dbReference type="ARBA" id="ARBA00004123"/>
    </source>
</evidence>
<evidence type="ECO:0000256" key="5">
    <source>
        <dbReference type="ARBA" id="ARBA00022517"/>
    </source>
</evidence>
<dbReference type="PANTHER" id="PTHR28280">
    <property type="entry name" value="SHUTTLING PRE-60S FACTOR ECM1"/>
    <property type="match status" value="1"/>
</dbReference>
<dbReference type="VEuPathDB" id="FungiDB:CLCR_06332"/>
<feature type="compositionally biased region" description="Polar residues" evidence="7">
    <location>
        <begin position="13"/>
        <end position="26"/>
    </location>
</feature>
<dbReference type="GO" id="GO:0030687">
    <property type="term" value="C:preribosome, large subunit precursor"/>
    <property type="evidence" value="ECO:0007669"/>
    <property type="project" value="TreeGrafter"/>
</dbReference>
<dbReference type="GO" id="GO:0005737">
    <property type="term" value="C:cytoplasm"/>
    <property type="evidence" value="ECO:0007669"/>
    <property type="project" value="UniProtKB-SubCell"/>
</dbReference>
<keyword evidence="3" id="KW-0813">Transport</keyword>
<feature type="compositionally biased region" description="Acidic residues" evidence="7">
    <location>
        <begin position="126"/>
        <end position="145"/>
    </location>
</feature>
<dbReference type="Proteomes" id="UP000094526">
    <property type="component" value="Unassembled WGS sequence"/>
</dbReference>
<gene>
    <name evidence="8" type="ORF">CLCR_06332</name>
</gene>
<evidence type="ECO:0000256" key="3">
    <source>
        <dbReference type="ARBA" id="ARBA00022448"/>
    </source>
</evidence>
<sequence length="182" mass="20179">MAKTAKSKHATANPRSRASKRATSPSIDVDKSIKQAPRASDATPILAARPNGGITKSKKKQKPLTKGQRRRQERGLARAEVVQDQMSKKVEDAAGRLKKRRERKGMWDEVNGSVNKFEQLKSLGDEVNEEEKDEWEDMEEVDESADNLPKAADTHLLTVDRTAHTLPAAPAAVEDDEIDKIT</sequence>
<organism evidence="8 9">
    <name type="scientific">Cladophialophora carrionii</name>
    <dbReference type="NCBI Taxonomy" id="86049"/>
    <lineage>
        <taxon>Eukaryota</taxon>
        <taxon>Fungi</taxon>
        <taxon>Dikarya</taxon>
        <taxon>Ascomycota</taxon>
        <taxon>Pezizomycotina</taxon>
        <taxon>Eurotiomycetes</taxon>
        <taxon>Chaetothyriomycetidae</taxon>
        <taxon>Chaetothyriales</taxon>
        <taxon>Herpotrichiellaceae</taxon>
        <taxon>Cladophialophora</taxon>
    </lineage>
</organism>
<reference evidence="9" key="1">
    <citation type="submission" date="2015-07" db="EMBL/GenBank/DDBJ databases">
        <authorList>
            <person name="Teixeira M.M."/>
            <person name="Souza R.C."/>
            <person name="Almeida L.G."/>
            <person name="Vicente V.A."/>
            <person name="de Hoog S."/>
            <person name="Bocca A.L."/>
            <person name="de Almeida S.R."/>
            <person name="Vasconcelos A.T."/>
            <person name="Felipe M.S."/>
        </authorList>
    </citation>
    <scope>NUCLEOTIDE SEQUENCE [LARGE SCALE GENOMIC DNA]</scope>
    <source>
        <strain evidence="9">KSF</strain>
    </source>
</reference>
<keyword evidence="5" id="KW-0690">Ribosome biogenesis</keyword>
<evidence type="ECO:0000313" key="9">
    <source>
        <dbReference type="Proteomes" id="UP000094526"/>
    </source>
</evidence>
<evidence type="ECO:0000256" key="4">
    <source>
        <dbReference type="ARBA" id="ARBA00022490"/>
    </source>
</evidence>
<dbReference type="eggNOG" id="ENOG502SC3P">
    <property type="taxonomic scope" value="Eukaryota"/>
</dbReference>
<comment type="caution">
    <text evidence="8">The sequence shown here is derived from an EMBL/GenBank/DDBJ whole genome shotgun (WGS) entry which is preliminary data.</text>
</comment>
<feature type="region of interest" description="Disordered" evidence="7">
    <location>
        <begin position="122"/>
        <end position="145"/>
    </location>
</feature>
<dbReference type="InterPro" id="IPR053278">
    <property type="entry name" value="Pre-60S_factor_ECM1"/>
</dbReference>
<comment type="subcellular location">
    <subcellularLocation>
        <location evidence="2">Cytoplasm</location>
    </subcellularLocation>
    <subcellularLocation>
        <location evidence="1">Nucleus</location>
    </subcellularLocation>
</comment>
<feature type="compositionally biased region" description="Basic and acidic residues" evidence="7">
    <location>
        <begin position="86"/>
        <end position="95"/>
    </location>
</feature>
<evidence type="ECO:0000256" key="2">
    <source>
        <dbReference type="ARBA" id="ARBA00004496"/>
    </source>
</evidence>
<name>A0A1C1C9F2_9EURO</name>
<dbReference type="EMBL" id="LGRB01000020">
    <property type="protein sequence ID" value="OCT45136.1"/>
    <property type="molecule type" value="Genomic_DNA"/>
</dbReference>
<dbReference type="AlphaFoldDB" id="A0A1C1C9F2"/>
<evidence type="ECO:0000256" key="6">
    <source>
        <dbReference type="ARBA" id="ARBA00023242"/>
    </source>
</evidence>
<dbReference type="PANTHER" id="PTHR28280:SF1">
    <property type="entry name" value="SHUTTLING PRE-60S FACTOR ECM1"/>
    <property type="match status" value="1"/>
</dbReference>
<keyword evidence="6" id="KW-0539">Nucleus</keyword>
<evidence type="ECO:0000256" key="7">
    <source>
        <dbReference type="SAM" id="MobiDB-lite"/>
    </source>
</evidence>
<dbReference type="InterPro" id="IPR022784">
    <property type="entry name" value="Ribosome_bgen_Alb1"/>
</dbReference>
<protein>
    <recommendedName>
        <fullName evidence="10">Ribosome biogenesis protein Alb1</fullName>
    </recommendedName>
</protein>
<proteinExistence type="predicted"/>
<dbReference type="Pfam" id="PF09135">
    <property type="entry name" value="Alb1"/>
    <property type="match status" value="1"/>
</dbReference>